<dbReference type="PANTHER" id="PTHR10642:SF25">
    <property type="entry name" value="RNASE H TYPE-1 DOMAIN-CONTAINING PROTEIN"/>
    <property type="match status" value="1"/>
</dbReference>
<sequence>MMRTRYLGTIRTATVFAAKLWAIEMALDLADVETAHNKRRIALFTDNQAALRALVTPGEQSEQYLLRSITPKLTGLQQQGVSIKFHWVPSHRGVPGNEEADKLAKAAAQERRTLEAERCMTGPHVQPSLVAALKQAINQAVMDEWKQLWKDSERGRQLFKVAPEPSRKILTLHRGTSRALSSLMVQMRTGKIGLRHFLHLRRVPGVTSGVCDCGRGLQTVSHVRYSCSKFSELRLAFRTPDKKGRRQWTTDLRKLLSQRSTAIAAAKFMVATRLLGQFGATSHSRHEA</sequence>
<reference evidence="3 4" key="1">
    <citation type="journal article" date="2012" name="BMC Genomics">
        <title>Tools to kill: Genome of one of the most destructive plant pathogenic fungi Macrophomina phaseolina.</title>
        <authorList>
            <person name="Islam M.S."/>
            <person name="Haque M.S."/>
            <person name="Islam M.M."/>
            <person name="Emdad E.M."/>
            <person name="Halim A."/>
            <person name="Hossen Q.M.M."/>
            <person name="Hossain M.Z."/>
            <person name="Ahmed B."/>
            <person name="Rahim S."/>
            <person name="Rahman M.S."/>
            <person name="Alam M.M."/>
            <person name="Hou S."/>
            <person name="Wan X."/>
            <person name="Saito J.A."/>
            <person name="Alam M."/>
        </authorList>
    </citation>
    <scope>NUCLEOTIDE SEQUENCE [LARGE SCALE GENOMIC DNA]</scope>
    <source>
        <strain evidence="3 4">MS6</strain>
    </source>
</reference>
<evidence type="ECO:0000256" key="1">
    <source>
        <dbReference type="ARBA" id="ARBA00005300"/>
    </source>
</evidence>
<evidence type="ECO:0000313" key="3">
    <source>
        <dbReference type="EMBL" id="EKG09113.1"/>
    </source>
</evidence>
<dbReference type="GO" id="GO:0003676">
    <property type="term" value="F:nucleic acid binding"/>
    <property type="evidence" value="ECO:0007669"/>
    <property type="project" value="InterPro"/>
</dbReference>
<dbReference type="InterPro" id="IPR002156">
    <property type="entry name" value="RNaseH_domain"/>
</dbReference>
<dbReference type="HOGENOM" id="CLU_000680_30_3_1"/>
<proteinExistence type="inferred from homology"/>
<evidence type="ECO:0000313" key="4">
    <source>
        <dbReference type="Proteomes" id="UP000007129"/>
    </source>
</evidence>
<dbReference type="CDD" id="cd09276">
    <property type="entry name" value="Rnase_HI_RT_non_LTR"/>
    <property type="match status" value="1"/>
</dbReference>
<accession>K2R4K0</accession>
<dbReference type="VEuPathDB" id="FungiDB:MPH_13896"/>
<dbReference type="GO" id="GO:0004523">
    <property type="term" value="F:RNA-DNA hybrid ribonuclease activity"/>
    <property type="evidence" value="ECO:0007669"/>
    <property type="project" value="InterPro"/>
</dbReference>
<dbReference type="InParanoid" id="K2R4K0"/>
<protein>
    <recommendedName>
        <fullName evidence="2">RNase H type-1 domain-containing protein</fullName>
    </recommendedName>
</protein>
<name>K2R4K0_MACPH</name>
<gene>
    <name evidence="3" type="ORF">MPH_13896</name>
</gene>
<dbReference type="PANTHER" id="PTHR10642">
    <property type="entry name" value="RIBONUCLEASE H1"/>
    <property type="match status" value="1"/>
</dbReference>
<dbReference type="eggNOG" id="KOG1075">
    <property type="taxonomic scope" value="Eukaryota"/>
</dbReference>
<dbReference type="EMBL" id="AHHD01000775">
    <property type="protein sequence ID" value="EKG09113.1"/>
    <property type="molecule type" value="Genomic_DNA"/>
</dbReference>
<dbReference type="AlphaFoldDB" id="K2R4K0"/>
<evidence type="ECO:0000259" key="2">
    <source>
        <dbReference type="PROSITE" id="PS50879"/>
    </source>
</evidence>
<dbReference type="GO" id="GO:0043137">
    <property type="term" value="P:DNA replication, removal of RNA primer"/>
    <property type="evidence" value="ECO:0007669"/>
    <property type="project" value="TreeGrafter"/>
</dbReference>
<dbReference type="InterPro" id="IPR036397">
    <property type="entry name" value="RNaseH_sf"/>
</dbReference>
<dbReference type="PROSITE" id="PS50879">
    <property type="entry name" value="RNASE_H_1"/>
    <property type="match status" value="1"/>
</dbReference>
<comment type="caution">
    <text evidence="3">The sequence shown here is derived from an EMBL/GenBank/DDBJ whole genome shotgun (WGS) entry which is preliminary data.</text>
</comment>
<dbReference type="InterPro" id="IPR050092">
    <property type="entry name" value="RNase_H"/>
</dbReference>
<dbReference type="OrthoDB" id="4368687at2759"/>
<dbReference type="Proteomes" id="UP000007129">
    <property type="component" value="Unassembled WGS sequence"/>
</dbReference>
<feature type="domain" description="RNase H type-1" evidence="2">
    <location>
        <begin position="1"/>
        <end position="109"/>
    </location>
</feature>
<dbReference type="STRING" id="1126212.K2R4K0"/>
<dbReference type="Pfam" id="PF00075">
    <property type="entry name" value="RNase_H"/>
    <property type="match status" value="1"/>
</dbReference>
<dbReference type="InterPro" id="IPR012337">
    <property type="entry name" value="RNaseH-like_sf"/>
</dbReference>
<organism evidence="3 4">
    <name type="scientific">Macrophomina phaseolina (strain MS6)</name>
    <name type="common">Charcoal rot fungus</name>
    <dbReference type="NCBI Taxonomy" id="1126212"/>
    <lineage>
        <taxon>Eukaryota</taxon>
        <taxon>Fungi</taxon>
        <taxon>Dikarya</taxon>
        <taxon>Ascomycota</taxon>
        <taxon>Pezizomycotina</taxon>
        <taxon>Dothideomycetes</taxon>
        <taxon>Dothideomycetes incertae sedis</taxon>
        <taxon>Botryosphaeriales</taxon>
        <taxon>Botryosphaeriaceae</taxon>
        <taxon>Macrophomina</taxon>
    </lineage>
</organism>
<dbReference type="Gene3D" id="3.30.420.10">
    <property type="entry name" value="Ribonuclease H-like superfamily/Ribonuclease H"/>
    <property type="match status" value="1"/>
</dbReference>
<dbReference type="SUPFAM" id="SSF53098">
    <property type="entry name" value="Ribonuclease H-like"/>
    <property type="match status" value="1"/>
</dbReference>
<comment type="similarity">
    <text evidence="1">Belongs to the RNase H family.</text>
</comment>